<sequence length="52" mass="6001">MRWIDTTDLKNWASSRDCQGYLPLVIRRLIRATVKDISWISFPVGDSVIYSG</sequence>
<dbReference type="EMBL" id="BARU01021703">
    <property type="protein sequence ID" value="GAH48717.1"/>
    <property type="molecule type" value="Genomic_DNA"/>
</dbReference>
<reference evidence="1" key="1">
    <citation type="journal article" date="2014" name="Front. Microbiol.">
        <title>High frequency of phylogenetically diverse reductive dehalogenase-homologous genes in deep subseafloor sedimentary metagenomes.</title>
        <authorList>
            <person name="Kawai M."/>
            <person name="Futagami T."/>
            <person name="Toyoda A."/>
            <person name="Takaki Y."/>
            <person name="Nishi S."/>
            <person name="Hori S."/>
            <person name="Arai W."/>
            <person name="Tsubouchi T."/>
            <person name="Morono Y."/>
            <person name="Uchiyama I."/>
            <person name="Ito T."/>
            <person name="Fujiyama A."/>
            <person name="Inagaki F."/>
            <person name="Takami H."/>
        </authorList>
    </citation>
    <scope>NUCLEOTIDE SEQUENCE</scope>
    <source>
        <strain evidence="1">Expedition CK06-06</strain>
    </source>
</reference>
<feature type="non-terminal residue" evidence="1">
    <location>
        <position position="52"/>
    </location>
</feature>
<name>X1FUM0_9ZZZZ</name>
<evidence type="ECO:0000313" key="1">
    <source>
        <dbReference type="EMBL" id="GAH48717.1"/>
    </source>
</evidence>
<organism evidence="1">
    <name type="scientific">marine sediment metagenome</name>
    <dbReference type="NCBI Taxonomy" id="412755"/>
    <lineage>
        <taxon>unclassified sequences</taxon>
        <taxon>metagenomes</taxon>
        <taxon>ecological metagenomes</taxon>
    </lineage>
</organism>
<proteinExistence type="predicted"/>
<comment type="caution">
    <text evidence="1">The sequence shown here is derived from an EMBL/GenBank/DDBJ whole genome shotgun (WGS) entry which is preliminary data.</text>
</comment>
<dbReference type="AlphaFoldDB" id="X1FUM0"/>
<protein>
    <submittedName>
        <fullName evidence="1">Uncharacterized protein</fullName>
    </submittedName>
</protein>
<gene>
    <name evidence="1" type="ORF">S03H2_35475</name>
</gene>
<accession>X1FUM0</accession>